<proteinExistence type="predicted"/>
<dbReference type="GO" id="GO:0016020">
    <property type="term" value="C:membrane"/>
    <property type="evidence" value="ECO:0007669"/>
    <property type="project" value="InterPro"/>
</dbReference>
<keyword evidence="8" id="KW-1185">Reference proteome</keyword>
<feature type="region of interest" description="Disordered" evidence="4">
    <location>
        <begin position="489"/>
        <end position="531"/>
    </location>
</feature>
<evidence type="ECO:0000256" key="3">
    <source>
        <dbReference type="ARBA" id="ARBA00023012"/>
    </source>
</evidence>
<keyword evidence="1" id="KW-0808">Transferase</keyword>
<comment type="caution">
    <text evidence="7">The sequence shown here is derived from an EMBL/GenBank/DDBJ whole genome shotgun (WGS) entry which is preliminary data.</text>
</comment>
<dbReference type="GO" id="GO:0000155">
    <property type="term" value="F:phosphorelay sensor kinase activity"/>
    <property type="evidence" value="ECO:0007669"/>
    <property type="project" value="InterPro"/>
</dbReference>
<evidence type="ECO:0000256" key="2">
    <source>
        <dbReference type="ARBA" id="ARBA00022777"/>
    </source>
</evidence>
<feature type="compositionally biased region" description="Basic and acidic residues" evidence="4">
    <location>
        <begin position="492"/>
        <end position="502"/>
    </location>
</feature>
<feature type="transmembrane region" description="Helical" evidence="5">
    <location>
        <begin position="152"/>
        <end position="171"/>
    </location>
</feature>
<sequence length="531" mass="55851">MRAAGARGVTGVRTRVGGWRGRSRIAQVDSYMRWTLYLLPGLFPLGPTLAFLGDSGAHRTGDAVLLLLGWAQCGVGVVLFRQALEHYRMRHPAPWRWIVLSGALLFLSVIQLIALVRADGPEHLTSRPTVLMGGALIFFGALSLLAPRVRTYLWWCLLGGVGAAVAVLPFGGRLPGAVITAVMVWAAALWALATVRSTGWMLAVMWEAENARTVQARLAVAEERLRFGRDMHDVLGRNLTVIALKSELAAELARRGSPAALEQMAEVQRVARDAQRDMRELVRGYRRADLHTELAGARGVLGAARIACRVNDASGDALPDAVQSVLAWVVREGTTNVLRHADARRCTIRLRVAGPLAVLEMENDGALGGTGDSRDTDGTGGTGGTGLAGLRERVRALGGTVEAGHRARGVFRLTVVVPLAAVEVPPVAEEGPSAGVAGADVPVSGAPVADVPPAGVPTADSPMTDVPPAHVPTADAPVPVGDRPYAAAVRTPEAERPADREGAVAGGRGVGREPDTPPEAAALTRYRGGNA</sequence>
<keyword evidence="5" id="KW-0472">Membrane</keyword>
<dbReference type="InterPro" id="IPR036890">
    <property type="entry name" value="HATPase_C_sf"/>
</dbReference>
<dbReference type="Proteomes" id="UP000327000">
    <property type="component" value="Unassembled WGS sequence"/>
</dbReference>
<dbReference type="EMBL" id="VOKX01000014">
    <property type="protein sequence ID" value="KAB7848578.1"/>
    <property type="molecule type" value="Genomic_DNA"/>
</dbReference>
<dbReference type="InterPro" id="IPR050482">
    <property type="entry name" value="Sensor_HK_TwoCompSys"/>
</dbReference>
<reference evidence="7 8" key="1">
    <citation type="journal article" date="2019" name="Microb. Cell Fact.">
        <title>Exploring novel herbicidin analogues by transcriptional regulator overexpression and MS/MS molecular networking.</title>
        <authorList>
            <person name="Shi Y."/>
            <person name="Gu R."/>
            <person name="Li Y."/>
            <person name="Wang X."/>
            <person name="Ren W."/>
            <person name="Li X."/>
            <person name="Wang L."/>
            <person name="Xie Y."/>
            <person name="Hong B."/>
        </authorList>
    </citation>
    <scope>NUCLEOTIDE SEQUENCE [LARGE SCALE GENOMIC DNA]</scope>
    <source>
        <strain evidence="7 8">US-43</strain>
    </source>
</reference>
<evidence type="ECO:0000256" key="4">
    <source>
        <dbReference type="SAM" id="MobiDB-lite"/>
    </source>
</evidence>
<dbReference type="AlphaFoldDB" id="A0A5N5WCZ2"/>
<dbReference type="InterPro" id="IPR011712">
    <property type="entry name" value="Sig_transdc_His_kin_sub3_dim/P"/>
</dbReference>
<keyword evidence="3" id="KW-0902">Two-component regulatory system</keyword>
<dbReference type="OrthoDB" id="5241784at2"/>
<feature type="transmembrane region" description="Helical" evidence="5">
    <location>
        <begin position="95"/>
        <end position="116"/>
    </location>
</feature>
<feature type="domain" description="Signal transduction histidine kinase subgroup 3 dimerisation and phosphoacceptor" evidence="6">
    <location>
        <begin position="223"/>
        <end position="289"/>
    </location>
</feature>
<feature type="transmembrane region" description="Helical" evidence="5">
    <location>
        <begin position="64"/>
        <end position="83"/>
    </location>
</feature>
<feature type="transmembrane region" description="Helical" evidence="5">
    <location>
        <begin position="128"/>
        <end position="145"/>
    </location>
</feature>
<evidence type="ECO:0000256" key="1">
    <source>
        <dbReference type="ARBA" id="ARBA00022679"/>
    </source>
</evidence>
<keyword evidence="2 7" id="KW-0418">Kinase</keyword>
<feature type="transmembrane region" description="Helical" evidence="5">
    <location>
        <begin position="34"/>
        <end position="52"/>
    </location>
</feature>
<organism evidence="7 8">
    <name type="scientific">Streptomyces mobaraensis</name>
    <name type="common">Streptoverticillium mobaraense</name>
    <dbReference type="NCBI Taxonomy" id="35621"/>
    <lineage>
        <taxon>Bacteria</taxon>
        <taxon>Bacillati</taxon>
        <taxon>Actinomycetota</taxon>
        <taxon>Actinomycetes</taxon>
        <taxon>Kitasatosporales</taxon>
        <taxon>Streptomycetaceae</taxon>
        <taxon>Streptomyces</taxon>
    </lineage>
</organism>
<dbReference type="PANTHER" id="PTHR24421">
    <property type="entry name" value="NITRATE/NITRITE SENSOR PROTEIN NARX-RELATED"/>
    <property type="match status" value="1"/>
</dbReference>
<dbReference type="Gene3D" id="1.20.5.1930">
    <property type="match status" value="1"/>
</dbReference>
<dbReference type="Pfam" id="PF07730">
    <property type="entry name" value="HisKA_3"/>
    <property type="match status" value="1"/>
</dbReference>
<feature type="region of interest" description="Disordered" evidence="4">
    <location>
        <begin position="364"/>
        <end position="387"/>
    </location>
</feature>
<feature type="compositionally biased region" description="Gly residues" evidence="4">
    <location>
        <begin position="378"/>
        <end position="387"/>
    </location>
</feature>
<evidence type="ECO:0000313" key="8">
    <source>
        <dbReference type="Proteomes" id="UP000327000"/>
    </source>
</evidence>
<keyword evidence="5" id="KW-1133">Transmembrane helix</keyword>
<accession>A0A5N5WCZ2</accession>
<gene>
    <name evidence="7" type="ORF">FRZ00_08125</name>
</gene>
<protein>
    <submittedName>
        <fullName evidence="7">Sensor histidine kinase</fullName>
    </submittedName>
</protein>
<feature type="transmembrane region" description="Helical" evidence="5">
    <location>
        <begin position="177"/>
        <end position="195"/>
    </location>
</feature>
<dbReference type="SUPFAM" id="SSF55874">
    <property type="entry name" value="ATPase domain of HSP90 chaperone/DNA topoisomerase II/histidine kinase"/>
    <property type="match status" value="1"/>
</dbReference>
<dbReference type="CDD" id="cd16917">
    <property type="entry name" value="HATPase_UhpB-NarQ-NarX-like"/>
    <property type="match status" value="1"/>
</dbReference>
<evidence type="ECO:0000313" key="7">
    <source>
        <dbReference type="EMBL" id="KAB7848578.1"/>
    </source>
</evidence>
<dbReference type="GO" id="GO:0046983">
    <property type="term" value="F:protein dimerization activity"/>
    <property type="evidence" value="ECO:0007669"/>
    <property type="project" value="InterPro"/>
</dbReference>
<dbReference type="PANTHER" id="PTHR24421:SF63">
    <property type="entry name" value="SENSOR HISTIDINE KINASE DESK"/>
    <property type="match status" value="1"/>
</dbReference>
<name>A0A5N5WCZ2_STRMB</name>
<dbReference type="Gene3D" id="3.30.565.10">
    <property type="entry name" value="Histidine kinase-like ATPase, C-terminal domain"/>
    <property type="match status" value="1"/>
</dbReference>
<evidence type="ECO:0000256" key="5">
    <source>
        <dbReference type="SAM" id="Phobius"/>
    </source>
</evidence>
<keyword evidence="5" id="KW-0812">Transmembrane</keyword>
<evidence type="ECO:0000259" key="6">
    <source>
        <dbReference type="Pfam" id="PF07730"/>
    </source>
</evidence>